<evidence type="ECO:0000259" key="1">
    <source>
        <dbReference type="Pfam" id="PF14534"/>
    </source>
</evidence>
<dbReference type="EMBL" id="BMXF01000002">
    <property type="protein sequence ID" value="GHB70681.1"/>
    <property type="molecule type" value="Genomic_DNA"/>
</dbReference>
<dbReference type="InterPro" id="IPR032710">
    <property type="entry name" value="NTF2-like_dom_sf"/>
</dbReference>
<accession>A0A8J3GAJ7</accession>
<dbReference type="Proteomes" id="UP000598271">
    <property type="component" value="Unassembled WGS sequence"/>
</dbReference>
<reference evidence="2 3" key="1">
    <citation type="journal article" date="2014" name="Int. J. Syst. Evol. Microbiol.">
        <title>Complete genome sequence of Corynebacterium casei LMG S-19264T (=DSM 44701T), isolated from a smear-ripened cheese.</title>
        <authorList>
            <consortium name="US DOE Joint Genome Institute (JGI-PGF)"/>
            <person name="Walter F."/>
            <person name="Albersmeier A."/>
            <person name="Kalinowski J."/>
            <person name="Ruckert C."/>
        </authorList>
    </citation>
    <scope>NUCLEOTIDE SEQUENCE [LARGE SCALE GENOMIC DNA]</scope>
    <source>
        <strain evidence="2 3">KCTC 12866</strain>
    </source>
</reference>
<evidence type="ECO:0000313" key="2">
    <source>
        <dbReference type="EMBL" id="GHB70681.1"/>
    </source>
</evidence>
<evidence type="ECO:0000313" key="3">
    <source>
        <dbReference type="Proteomes" id="UP000598271"/>
    </source>
</evidence>
<protein>
    <recommendedName>
        <fullName evidence="1">DUF4440 domain-containing protein</fullName>
    </recommendedName>
</protein>
<feature type="domain" description="DUF4440" evidence="1">
    <location>
        <begin position="33"/>
        <end position="139"/>
    </location>
</feature>
<dbReference type="Pfam" id="PF14534">
    <property type="entry name" value="DUF4440"/>
    <property type="match status" value="1"/>
</dbReference>
<dbReference type="AlphaFoldDB" id="A0A8J3GAJ7"/>
<dbReference type="SUPFAM" id="SSF54427">
    <property type="entry name" value="NTF2-like"/>
    <property type="match status" value="1"/>
</dbReference>
<keyword evidence="3" id="KW-1185">Reference proteome</keyword>
<sequence>MKILILTCLIAGFSLPDAIGQSSGKGTKQGQAIHELIDDYSRARENQDTTLLRSILSADVDQLVSTGEWREGIEGSMAGMVRSTGSNPGTRTLTVEKLRFIGTKSAIADARYVIQNPDGTRREMWSTFVVVNAKGGWKITAIRNMLPAR</sequence>
<organism evidence="2 3">
    <name type="scientific">Persicitalea jodogahamensis</name>
    <dbReference type="NCBI Taxonomy" id="402147"/>
    <lineage>
        <taxon>Bacteria</taxon>
        <taxon>Pseudomonadati</taxon>
        <taxon>Bacteroidota</taxon>
        <taxon>Cytophagia</taxon>
        <taxon>Cytophagales</taxon>
        <taxon>Spirosomataceae</taxon>
        <taxon>Persicitalea</taxon>
    </lineage>
</organism>
<comment type="caution">
    <text evidence="2">The sequence shown here is derived from an EMBL/GenBank/DDBJ whole genome shotgun (WGS) entry which is preliminary data.</text>
</comment>
<gene>
    <name evidence="2" type="ORF">GCM10007390_25510</name>
</gene>
<dbReference type="RefSeq" id="WP_189564838.1">
    <property type="nucleotide sequence ID" value="NZ_BMXF01000002.1"/>
</dbReference>
<dbReference type="InterPro" id="IPR027843">
    <property type="entry name" value="DUF4440"/>
</dbReference>
<name>A0A8J3GAJ7_9BACT</name>
<dbReference type="Gene3D" id="3.10.450.50">
    <property type="match status" value="1"/>
</dbReference>
<proteinExistence type="predicted"/>